<evidence type="ECO:0008006" key="13">
    <source>
        <dbReference type="Google" id="ProtNLM"/>
    </source>
</evidence>
<evidence type="ECO:0000256" key="7">
    <source>
        <dbReference type="ARBA" id="ARBA00022989"/>
    </source>
</evidence>
<dbReference type="OrthoDB" id="5787321at2"/>
<reference evidence="11 12" key="1">
    <citation type="journal article" date="2014" name="Genome Announc.">
        <title>Draft Genome Sequence of the Iron-Oxidizing, Acidophilic, and Halotolerant 'Thiobacillus prosperus' Type Strain DSM 5130.</title>
        <authorList>
            <person name="Ossandon F.J."/>
            <person name="Cardenas J.P."/>
            <person name="Corbett M."/>
            <person name="Quatrini R."/>
            <person name="Holmes D.S."/>
            <person name="Watkin E."/>
        </authorList>
    </citation>
    <scope>NUCLEOTIDE SEQUENCE [LARGE SCALE GENOMIC DNA]</scope>
    <source>
        <strain evidence="11 12">DSM 5130</strain>
    </source>
</reference>
<evidence type="ECO:0000313" key="12">
    <source>
        <dbReference type="Proteomes" id="UP000029273"/>
    </source>
</evidence>
<accession>A0A1A6C8E7</accession>
<keyword evidence="5 10" id="KW-0812">Transmembrane</keyword>
<feature type="transmembrane region" description="Helical" evidence="10">
    <location>
        <begin position="55"/>
        <end position="78"/>
    </location>
</feature>
<organism evidence="11 12">
    <name type="scientific">Acidihalobacter prosperus</name>
    <dbReference type="NCBI Taxonomy" id="160660"/>
    <lineage>
        <taxon>Bacteria</taxon>
        <taxon>Pseudomonadati</taxon>
        <taxon>Pseudomonadota</taxon>
        <taxon>Gammaproteobacteria</taxon>
        <taxon>Chromatiales</taxon>
        <taxon>Ectothiorhodospiraceae</taxon>
        <taxon>Acidihalobacter</taxon>
    </lineage>
</organism>
<dbReference type="InterPro" id="IPR000701">
    <property type="entry name" value="SuccDH_FuR_B_TM-su"/>
</dbReference>
<comment type="cofactor">
    <cofactor evidence="1">
        <name>heme</name>
        <dbReference type="ChEBI" id="CHEBI:30413"/>
    </cofactor>
</comment>
<evidence type="ECO:0000256" key="10">
    <source>
        <dbReference type="SAM" id="Phobius"/>
    </source>
</evidence>
<keyword evidence="9 10" id="KW-0472">Membrane</keyword>
<evidence type="ECO:0000256" key="8">
    <source>
        <dbReference type="ARBA" id="ARBA00023004"/>
    </source>
</evidence>
<evidence type="ECO:0000256" key="4">
    <source>
        <dbReference type="ARBA" id="ARBA00022617"/>
    </source>
</evidence>
<dbReference type="SUPFAM" id="SSF81343">
    <property type="entry name" value="Fumarate reductase respiratory complex transmembrane subunits"/>
    <property type="match status" value="1"/>
</dbReference>
<evidence type="ECO:0000256" key="9">
    <source>
        <dbReference type="ARBA" id="ARBA00023136"/>
    </source>
</evidence>
<dbReference type="RefSeq" id="WP_052063996.1">
    <property type="nucleotide sequence ID" value="NZ_JQSG02000001.1"/>
</dbReference>
<evidence type="ECO:0000256" key="5">
    <source>
        <dbReference type="ARBA" id="ARBA00022692"/>
    </source>
</evidence>
<dbReference type="InterPro" id="IPR034804">
    <property type="entry name" value="SQR/QFR_C/D"/>
</dbReference>
<comment type="function">
    <text evidence="2">Membrane-anchoring subunit of succinate dehydrogenase (SDH).</text>
</comment>
<dbReference type="Gene3D" id="1.20.1300.10">
    <property type="entry name" value="Fumarate reductase/succinate dehydrogenase, transmembrane subunit"/>
    <property type="match status" value="1"/>
</dbReference>
<evidence type="ECO:0000313" key="11">
    <source>
        <dbReference type="EMBL" id="OBS10842.1"/>
    </source>
</evidence>
<evidence type="ECO:0000256" key="2">
    <source>
        <dbReference type="ARBA" id="ARBA00004050"/>
    </source>
</evidence>
<dbReference type="EMBL" id="JQSG02000001">
    <property type="protein sequence ID" value="OBS10842.1"/>
    <property type="molecule type" value="Genomic_DNA"/>
</dbReference>
<dbReference type="GO" id="GO:0016020">
    <property type="term" value="C:membrane"/>
    <property type="evidence" value="ECO:0007669"/>
    <property type="project" value="UniProtKB-SubCell"/>
</dbReference>
<dbReference type="Proteomes" id="UP000029273">
    <property type="component" value="Unassembled WGS sequence"/>
</dbReference>
<keyword evidence="6" id="KW-0479">Metal-binding</keyword>
<keyword evidence="12" id="KW-1185">Reference proteome</keyword>
<keyword evidence="8" id="KW-0408">Iron</keyword>
<evidence type="ECO:0000256" key="1">
    <source>
        <dbReference type="ARBA" id="ARBA00001971"/>
    </source>
</evidence>
<keyword evidence="7 10" id="KW-1133">Transmembrane helix</keyword>
<gene>
    <name evidence="11" type="ORF">Thpro_020558</name>
</gene>
<keyword evidence="4" id="KW-0349">Heme</keyword>
<evidence type="ECO:0000256" key="6">
    <source>
        <dbReference type="ARBA" id="ARBA00022723"/>
    </source>
</evidence>
<feature type="transmembrane region" description="Helical" evidence="10">
    <location>
        <begin position="90"/>
        <end position="111"/>
    </location>
</feature>
<comment type="subcellular location">
    <subcellularLocation>
        <location evidence="3">Membrane</location>
    </subcellularLocation>
</comment>
<sequence length="112" mass="12393">MKTRIDAWLWLAQRISAGLLAITVTIHLATLIYVANETFSAADVLARTRGSLAWLAVYGIFVTAAAVHVPIGLRDILIEWTSIRRDGVNVIAWTFACLLAVLGWRAVWNLFA</sequence>
<comment type="caution">
    <text evidence="11">The sequence shown here is derived from an EMBL/GenBank/DDBJ whole genome shotgun (WGS) entry which is preliminary data.</text>
</comment>
<evidence type="ECO:0000256" key="3">
    <source>
        <dbReference type="ARBA" id="ARBA00004370"/>
    </source>
</evidence>
<proteinExistence type="predicted"/>
<dbReference type="GO" id="GO:0046872">
    <property type="term" value="F:metal ion binding"/>
    <property type="evidence" value="ECO:0007669"/>
    <property type="project" value="UniProtKB-KW"/>
</dbReference>
<feature type="transmembrane region" description="Helical" evidence="10">
    <location>
        <begin position="12"/>
        <end position="35"/>
    </location>
</feature>
<protein>
    <recommendedName>
        <fullName evidence="13">Succinate dehydrogenase</fullName>
    </recommendedName>
</protein>
<name>A0A1A6C8E7_9GAMM</name>
<dbReference type="AlphaFoldDB" id="A0A1A6C8E7"/>
<dbReference type="Pfam" id="PF01127">
    <property type="entry name" value="Sdh_cyt"/>
    <property type="match status" value="1"/>
</dbReference>